<comment type="caution">
    <text evidence="6">The sequence shown here is derived from an EMBL/GenBank/DDBJ whole genome shotgun (WGS) entry which is preliminary data.</text>
</comment>
<evidence type="ECO:0000256" key="2">
    <source>
        <dbReference type="ARBA" id="ARBA00023015"/>
    </source>
</evidence>
<evidence type="ECO:0000259" key="5">
    <source>
        <dbReference type="Pfam" id="PF08281"/>
    </source>
</evidence>
<keyword evidence="3" id="KW-0731">Sigma factor</keyword>
<dbReference type="InterPro" id="IPR013249">
    <property type="entry name" value="RNA_pol_sigma70_r4_t2"/>
</dbReference>
<comment type="similarity">
    <text evidence="1">Belongs to the sigma-70 factor family. ECF subfamily.</text>
</comment>
<feature type="domain" description="RNA polymerase sigma factor 70 region 4 type 2" evidence="5">
    <location>
        <begin position="124"/>
        <end position="172"/>
    </location>
</feature>
<dbReference type="EMBL" id="WFLI01000009">
    <property type="protein sequence ID" value="KAB8065087.1"/>
    <property type="molecule type" value="Genomic_DNA"/>
</dbReference>
<dbReference type="PANTHER" id="PTHR43133:SF63">
    <property type="entry name" value="RNA POLYMERASE SIGMA FACTOR FECI-RELATED"/>
    <property type="match status" value="1"/>
</dbReference>
<dbReference type="AlphaFoldDB" id="A0A6I1ICF3"/>
<evidence type="ECO:0000256" key="3">
    <source>
        <dbReference type="ARBA" id="ARBA00023082"/>
    </source>
</evidence>
<dbReference type="GO" id="GO:0016987">
    <property type="term" value="F:sigma factor activity"/>
    <property type="evidence" value="ECO:0007669"/>
    <property type="project" value="UniProtKB-KW"/>
</dbReference>
<dbReference type="Proteomes" id="UP000468717">
    <property type="component" value="Unassembled WGS sequence"/>
</dbReference>
<dbReference type="Gene3D" id="1.10.1740.10">
    <property type="match status" value="1"/>
</dbReference>
<sequence length="190" mass="21406">MGLLSWRALITGKRAVLERYYQELLRLISRSTGCRDKAQDVVQEAYARILAREPQGGAPALRADAAPDSGQRALLYVTAKNIVIDEQRLHQRRPHDDIDTPQLQLRAPRADEPEQRLHDRQTMERLLAIIESLPPRCRQAFALYKFDGLSQIEIAAQMGISVNMVEKHIINGMLACKKGLPDRVTGKDSA</sequence>
<reference evidence="6 7" key="1">
    <citation type="submission" date="2019-10" db="EMBL/GenBank/DDBJ databases">
        <title>Three novel species isolated from a subtropical stream in China.</title>
        <authorList>
            <person name="Lu H."/>
        </authorList>
    </citation>
    <scope>NUCLEOTIDE SEQUENCE [LARGE SCALE GENOMIC DNA]</scope>
    <source>
        <strain evidence="6 7">FT13W</strain>
    </source>
</reference>
<gene>
    <name evidence="6" type="ORF">GCN75_10650</name>
</gene>
<organism evidence="6 7">
    <name type="scientific">Janthinobacterium violaceinigrum</name>
    <dbReference type="NCBI Taxonomy" id="2654252"/>
    <lineage>
        <taxon>Bacteria</taxon>
        <taxon>Pseudomonadati</taxon>
        <taxon>Pseudomonadota</taxon>
        <taxon>Betaproteobacteria</taxon>
        <taxon>Burkholderiales</taxon>
        <taxon>Oxalobacteraceae</taxon>
        <taxon>Janthinobacterium</taxon>
    </lineage>
</organism>
<dbReference type="GO" id="GO:0003677">
    <property type="term" value="F:DNA binding"/>
    <property type="evidence" value="ECO:0007669"/>
    <property type="project" value="InterPro"/>
</dbReference>
<dbReference type="Pfam" id="PF08281">
    <property type="entry name" value="Sigma70_r4_2"/>
    <property type="match status" value="1"/>
</dbReference>
<keyword evidence="2" id="KW-0805">Transcription regulation</keyword>
<evidence type="ECO:0000313" key="6">
    <source>
        <dbReference type="EMBL" id="KAB8065087.1"/>
    </source>
</evidence>
<dbReference type="InterPro" id="IPR036388">
    <property type="entry name" value="WH-like_DNA-bd_sf"/>
</dbReference>
<dbReference type="SUPFAM" id="SSF88946">
    <property type="entry name" value="Sigma2 domain of RNA polymerase sigma factors"/>
    <property type="match status" value="1"/>
</dbReference>
<dbReference type="SUPFAM" id="SSF88659">
    <property type="entry name" value="Sigma3 and sigma4 domains of RNA polymerase sigma factors"/>
    <property type="match status" value="1"/>
</dbReference>
<protein>
    <submittedName>
        <fullName evidence="6">Sigma-70 family RNA polymerase sigma factor</fullName>
    </submittedName>
</protein>
<dbReference type="NCBIfam" id="TIGR02937">
    <property type="entry name" value="sigma70-ECF"/>
    <property type="match status" value="1"/>
</dbReference>
<dbReference type="InterPro" id="IPR013325">
    <property type="entry name" value="RNA_pol_sigma_r2"/>
</dbReference>
<proteinExistence type="inferred from homology"/>
<dbReference type="GO" id="GO:0006352">
    <property type="term" value="P:DNA-templated transcription initiation"/>
    <property type="evidence" value="ECO:0007669"/>
    <property type="project" value="InterPro"/>
</dbReference>
<evidence type="ECO:0000256" key="4">
    <source>
        <dbReference type="ARBA" id="ARBA00023163"/>
    </source>
</evidence>
<dbReference type="InterPro" id="IPR014284">
    <property type="entry name" value="RNA_pol_sigma-70_dom"/>
</dbReference>
<evidence type="ECO:0000313" key="7">
    <source>
        <dbReference type="Proteomes" id="UP000468717"/>
    </source>
</evidence>
<evidence type="ECO:0000256" key="1">
    <source>
        <dbReference type="ARBA" id="ARBA00010641"/>
    </source>
</evidence>
<dbReference type="InterPro" id="IPR013324">
    <property type="entry name" value="RNA_pol_sigma_r3/r4-like"/>
</dbReference>
<dbReference type="PANTHER" id="PTHR43133">
    <property type="entry name" value="RNA POLYMERASE ECF-TYPE SIGMA FACTO"/>
    <property type="match status" value="1"/>
</dbReference>
<dbReference type="Gene3D" id="1.10.10.10">
    <property type="entry name" value="Winged helix-like DNA-binding domain superfamily/Winged helix DNA-binding domain"/>
    <property type="match status" value="1"/>
</dbReference>
<keyword evidence="7" id="KW-1185">Reference proteome</keyword>
<accession>A0A6I1ICF3</accession>
<keyword evidence="4" id="KW-0804">Transcription</keyword>
<name>A0A6I1ICF3_9BURK</name>
<dbReference type="InterPro" id="IPR039425">
    <property type="entry name" value="RNA_pol_sigma-70-like"/>
</dbReference>